<gene>
    <name evidence="2" type="ORF">Tco_0922561</name>
</gene>
<comment type="caution">
    <text evidence="2">The sequence shown here is derived from an EMBL/GenBank/DDBJ whole genome shotgun (WGS) entry which is preliminary data.</text>
</comment>
<evidence type="ECO:0000313" key="2">
    <source>
        <dbReference type="EMBL" id="GJT32142.1"/>
    </source>
</evidence>
<sequence length="125" mass="13905">CNSFGYSTFRCILRFEGVTDWHQSLVTMSSATSDVTYTSVYTTRAGRAFWGAIMRGYWREAYHPLPPVDSPTAESPGYITESDPEEDPEEYEDDEAEDGPVDYPMDGGDDGNDGDDDDDGESCWG</sequence>
<feature type="non-terminal residue" evidence="2">
    <location>
        <position position="1"/>
    </location>
</feature>
<dbReference type="Proteomes" id="UP001151760">
    <property type="component" value="Unassembled WGS sequence"/>
</dbReference>
<reference evidence="2" key="1">
    <citation type="journal article" date="2022" name="Int. J. Mol. Sci.">
        <title>Draft Genome of Tanacetum Coccineum: Genomic Comparison of Closely Related Tanacetum-Family Plants.</title>
        <authorList>
            <person name="Yamashiro T."/>
            <person name="Shiraishi A."/>
            <person name="Nakayama K."/>
            <person name="Satake H."/>
        </authorList>
    </citation>
    <scope>NUCLEOTIDE SEQUENCE</scope>
</reference>
<name>A0ABQ5CZX2_9ASTR</name>
<organism evidence="2 3">
    <name type="scientific">Tanacetum coccineum</name>
    <dbReference type="NCBI Taxonomy" id="301880"/>
    <lineage>
        <taxon>Eukaryota</taxon>
        <taxon>Viridiplantae</taxon>
        <taxon>Streptophyta</taxon>
        <taxon>Embryophyta</taxon>
        <taxon>Tracheophyta</taxon>
        <taxon>Spermatophyta</taxon>
        <taxon>Magnoliopsida</taxon>
        <taxon>eudicotyledons</taxon>
        <taxon>Gunneridae</taxon>
        <taxon>Pentapetalae</taxon>
        <taxon>asterids</taxon>
        <taxon>campanulids</taxon>
        <taxon>Asterales</taxon>
        <taxon>Asteraceae</taxon>
        <taxon>Asteroideae</taxon>
        <taxon>Anthemideae</taxon>
        <taxon>Anthemidinae</taxon>
        <taxon>Tanacetum</taxon>
    </lineage>
</organism>
<feature type="compositionally biased region" description="Acidic residues" evidence="1">
    <location>
        <begin position="107"/>
        <end position="125"/>
    </location>
</feature>
<keyword evidence="3" id="KW-1185">Reference proteome</keyword>
<feature type="region of interest" description="Disordered" evidence="1">
    <location>
        <begin position="64"/>
        <end position="125"/>
    </location>
</feature>
<accession>A0ABQ5CZX2</accession>
<protein>
    <submittedName>
        <fullName evidence="2">Uncharacterized protein</fullName>
    </submittedName>
</protein>
<evidence type="ECO:0000256" key="1">
    <source>
        <dbReference type="SAM" id="MobiDB-lite"/>
    </source>
</evidence>
<dbReference type="EMBL" id="BQNB010014766">
    <property type="protein sequence ID" value="GJT32142.1"/>
    <property type="molecule type" value="Genomic_DNA"/>
</dbReference>
<reference evidence="2" key="2">
    <citation type="submission" date="2022-01" db="EMBL/GenBank/DDBJ databases">
        <authorList>
            <person name="Yamashiro T."/>
            <person name="Shiraishi A."/>
            <person name="Satake H."/>
            <person name="Nakayama K."/>
        </authorList>
    </citation>
    <scope>NUCLEOTIDE SEQUENCE</scope>
</reference>
<evidence type="ECO:0000313" key="3">
    <source>
        <dbReference type="Proteomes" id="UP001151760"/>
    </source>
</evidence>
<feature type="compositionally biased region" description="Acidic residues" evidence="1">
    <location>
        <begin position="82"/>
        <end position="100"/>
    </location>
</feature>
<proteinExistence type="predicted"/>